<keyword evidence="3" id="KW-1185">Reference proteome</keyword>
<dbReference type="Proteomes" id="UP000075243">
    <property type="component" value="Unassembled WGS sequence"/>
</dbReference>
<dbReference type="AlphaFoldDB" id="A0A151SAH7"/>
<protein>
    <submittedName>
        <fullName evidence="2">Uncharacterized protein</fullName>
    </submittedName>
</protein>
<evidence type="ECO:0000256" key="1">
    <source>
        <dbReference type="SAM" id="MobiDB-lite"/>
    </source>
</evidence>
<dbReference type="STRING" id="3821.A0A151SAH7"/>
<proteinExistence type="predicted"/>
<sequence>MTGAYYGDSSSFCIGNRRCGDNSYVRLVIKSLAGPSSSEFPGFRSKFIRQPIKKAGKSITGRRAKKPQKRESDDKTTESKASATFDKVGSEVIIFHVRPRP</sequence>
<feature type="compositionally biased region" description="Basic residues" evidence="1">
    <location>
        <begin position="53"/>
        <end position="68"/>
    </location>
</feature>
<dbReference type="Gramene" id="C.cajan_26431.t">
    <property type="protein sequence ID" value="C.cajan_26431.t.cds1"/>
    <property type="gene ID" value="C.cajan_26431"/>
</dbReference>
<accession>A0A151SAH7</accession>
<organism evidence="2 3">
    <name type="scientific">Cajanus cajan</name>
    <name type="common">Pigeon pea</name>
    <name type="synonym">Cajanus indicus</name>
    <dbReference type="NCBI Taxonomy" id="3821"/>
    <lineage>
        <taxon>Eukaryota</taxon>
        <taxon>Viridiplantae</taxon>
        <taxon>Streptophyta</taxon>
        <taxon>Embryophyta</taxon>
        <taxon>Tracheophyta</taxon>
        <taxon>Spermatophyta</taxon>
        <taxon>Magnoliopsida</taxon>
        <taxon>eudicotyledons</taxon>
        <taxon>Gunneridae</taxon>
        <taxon>Pentapetalae</taxon>
        <taxon>rosids</taxon>
        <taxon>fabids</taxon>
        <taxon>Fabales</taxon>
        <taxon>Fabaceae</taxon>
        <taxon>Papilionoideae</taxon>
        <taxon>50 kb inversion clade</taxon>
        <taxon>NPAAA clade</taxon>
        <taxon>indigoferoid/millettioid clade</taxon>
        <taxon>Phaseoleae</taxon>
        <taxon>Cajanus</taxon>
    </lineage>
</organism>
<gene>
    <name evidence="2" type="ORF">KK1_026399</name>
</gene>
<name>A0A151SAH7_CAJCA</name>
<reference evidence="2" key="1">
    <citation type="journal article" date="2012" name="Nat. Biotechnol.">
        <title>Draft genome sequence of pigeonpea (Cajanus cajan), an orphan legume crop of resource-poor farmers.</title>
        <authorList>
            <person name="Varshney R.K."/>
            <person name="Chen W."/>
            <person name="Li Y."/>
            <person name="Bharti A.K."/>
            <person name="Saxena R.K."/>
            <person name="Schlueter J.A."/>
            <person name="Donoghue M.T."/>
            <person name="Azam S."/>
            <person name="Fan G."/>
            <person name="Whaley A.M."/>
            <person name="Farmer A.D."/>
            <person name="Sheridan J."/>
            <person name="Iwata A."/>
            <person name="Tuteja R."/>
            <person name="Penmetsa R.V."/>
            <person name="Wu W."/>
            <person name="Upadhyaya H.D."/>
            <person name="Yang S.P."/>
            <person name="Shah T."/>
            <person name="Saxena K.B."/>
            <person name="Michael T."/>
            <person name="McCombie W.R."/>
            <person name="Yang B."/>
            <person name="Zhang G."/>
            <person name="Yang H."/>
            <person name="Wang J."/>
            <person name="Spillane C."/>
            <person name="Cook D.R."/>
            <person name="May G.D."/>
            <person name="Xu X."/>
            <person name="Jackson S.A."/>
        </authorList>
    </citation>
    <scope>NUCLEOTIDE SEQUENCE [LARGE SCALE GENOMIC DNA]</scope>
</reference>
<evidence type="ECO:0000313" key="3">
    <source>
        <dbReference type="Proteomes" id="UP000075243"/>
    </source>
</evidence>
<dbReference type="EMBL" id="KQ483433">
    <property type="protein sequence ID" value="KYP51739.1"/>
    <property type="molecule type" value="Genomic_DNA"/>
</dbReference>
<feature type="compositionally biased region" description="Basic and acidic residues" evidence="1">
    <location>
        <begin position="69"/>
        <end position="78"/>
    </location>
</feature>
<evidence type="ECO:0000313" key="2">
    <source>
        <dbReference type="EMBL" id="KYP51739.1"/>
    </source>
</evidence>
<feature type="region of interest" description="Disordered" evidence="1">
    <location>
        <begin position="53"/>
        <end position="83"/>
    </location>
</feature>